<keyword evidence="4" id="KW-0479">Metal-binding</keyword>
<feature type="transmembrane region" description="Helical" evidence="12">
    <location>
        <begin position="232"/>
        <end position="252"/>
    </location>
</feature>
<dbReference type="InterPro" id="IPR050450">
    <property type="entry name" value="COX15/CtaA_HemeA_synthase"/>
</dbReference>
<keyword evidence="9 12" id="KW-0472">Membrane</keyword>
<dbReference type="AlphaFoldDB" id="A0A940MDQ1"/>
<comment type="subcellular location">
    <subcellularLocation>
        <location evidence="1">Membrane</location>
        <topology evidence="1">Multi-pass membrane protein</topology>
    </subcellularLocation>
</comment>
<organism evidence="13 14">
    <name type="scientific">Streptomyces montanisoli</name>
    <dbReference type="NCBI Taxonomy" id="2798581"/>
    <lineage>
        <taxon>Bacteria</taxon>
        <taxon>Bacillati</taxon>
        <taxon>Actinomycetota</taxon>
        <taxon>Actinomycetes</taxon>
        <taxon>Kitasatosporales</taxon>
        <taxon>Streptomycetaceae</taxon>
        <taxon>Streptomyces</taxon>
    </lineage>
</organism>
<dbReference type="EMBL" id="JAGIQL010000070">
    <property type="protein sequence ID" value="MBP0459379.1"/>
    <property type="molecule type" value="Genomic_DNA"/>
</dbReference>
<evidence type="ECO:0000256" key="8">
    <source>
        <dbReference type="ARBA" id="ARBA00023133"/>
    </source>
</evidence>
<feature type="transmembrane region" description="Helical" evidence="12">
    <location>
        <begin position="189"/>
        <end position="212"/>
    </location>
</feature>
<dbReference type="GO" id="GO:0006784">
    <property type="term" value="P:heme A biosynthetic process"/>
    <property type="evidence" value="ECO:0007669"/>
    <property type="project" value="InterPro"/>
</dbReference>
<dbReference type="GO" id="GO:0046872">
    <property type="term" value="F:metal ion binding"/>
    <property type="evidence" value="ECO:0007669"/>
    <property type="project" value="UniProtKB-KW"/>
</dbReference>
<keyword evidence="5 12" id="KW-1133">Transmembrane helix</keyword>
<feature type="transmembrane region" description="Helical" evidence="12">
    <location>
        <begin position="124"/>
        <end position="143"/>
    </location>
</feature>
<sequence>MSFMPNVSRADVAEAARNPLAFLAARWTPQNRLVRYSLLAAVVMSVVIVVTGGAVRLTSSGLGCPTWPKCSDASLTATPTLGLHGAIEFGNRMLTDLLCVVVGWAIIVARCAKPRRRSVTRLAWSQFWLVVANAVLGGITVLVKLNPWTVAGHLMLAMVFVTVTTLTWLRFREGDLPARPRAPLPLRRLAAWTVVATAVLIAAGTGATGSGIHAGDSSDVPRMPFDWVDTVYVHGGLACLVVAMSAALWIGLHVVDAPRDTRVLARNFLLVLLAQGVVGVVQSVTGVPELLVAVHMLGICAVWVGVLRVMVSLRERPREAPSLPAQSEPPLAATV</sequence>
<dbReference type="Pfam" id="PF02628">
    <property type="entry name" value="COX15-CtaA"/>
    <property type="match status" value="2"/>
</dbReference>
<keyword evidence="2" id="KW-1003">Cell membrane</keyword>
<evidence type="ECO:0000313" key="14">
    <source>
        <dbReference type="Proteomes" id="UP000670475"/>
    </source>
</evidence>
<comment type="pathway">
    <text evidence="11">Porphyrin-containing compound metabolism.</text>
</comment>
<evidence type="ECO:0000256" key="3">
    <source>
        <dbReference type="ARBA" id="ARBA00022692"/>
    </source>
</evidence>
<keyword evidence="3 12" id="KW-0812">Transmembrane</keyword>
<keyword evidence="6" id="KW-0560">Oxidoreductase</keyword>
<dbReference type="GO" id="GO:0016020">
    <property type="term" value="C:membrane"/>
    <property type="evidence" value="ECO:0007669"/>
    <property type="project" value="UniProtKB-SubCell"/>
</dbReference>
<keyword evidence="8" id="KW-0350">Heme biosynthesis</keyword>
<evidence type="ECO:0000256" key="2">
    <source>
        <dbReference type="ARBA" id="ARBA00022475"/>
    </source>
</evidence>
<dbReference type="PANTHER" id="PTHR35457">
    <property type="entry name" value="HEME A SYNTHASE"/>
    <property type="match status" value="1"/>
</dbReference>
<evidence type="ECO:0000256" key="7">
    <source>
        <dbReference type="ARBA" id="ARBA00023004"/>
    </source>
</evidence>
<dbReference type="InterPro" id="IPR003780">
    <property type="entry name" value="COX15/CtaA_fam"/>
</dbReference>
<evidence type="ECO:0000256" key="4">
    <source>
        <dbReference type="ARBA" id="ARBA00022723"/>
    </source>
</evidence>
<evidence type="ECO:0000256" key="5">
    <source>
        <dbReference type="ARBA" id="ARBA00022989"/>
    </source>
</evidence>
<feature type="transmembrane region" description="Helical" evidence="12">
    <location>
        <begin position="149"/>
        <end position="169"/>
    </location>
</feature>
<comment type="caution">
    <text evidence="13">The sequence shown here is derived from an EMBL/GenBank/DDBJ whole genome shotgun (WGS) entry which is preliminary data.</text>
</comment>
<evidence type="ECO:0000256" key="10">
    <source>
        <dbReference type="ARBA" id="ARBA00023157"/>
    </source>
</evidence>
<name>A0A940MDQ1_9ACTN</name>
<accession>A0A940MDQ1</accession>
<evidence type="ECO:0000256" key="1">
    <source>
        <dbReference type="ARBA" id="ARBA00004141"/>
    </source>
</evidence>
<keyword evidence="10" id="KW-1015">Disulfide bond</keyword>
<dbReference type="RefSeq" id="WP_209341126.1">
    <property type="nucleotide sequence ID" value="NZ_JAGIQL010000070.1"/>
</dbReference>
<reference evidence="13" key="1">
    <citation type="submission" date="2021-03" db="EMBL/GenBank/DDBJ databases">
        <title>Whole genome sequence of Streptomyces bomunensis MMS17-BM035.</title>
        <authorList>
            <person name="Lee J.H."/>
        </authorList>
    </citation>
    <scope>NUCLEOTIDE SEQUENCE</scope>
    <source>
        <strain evidence="13">MMS17-BM035</strain>
    </source>
</reference>
<gene>
    <name evidence="13" type="ORF">JFN87_17985</name>
</gene>
<protein>
    <submittedName>
        <fullName evidence="13">COX15/CtaA family protein</fullName>
    </submittedName>
</protein>
<evidence type="ECO:0000256" key="6">
    <source>
        <dbReference type="ARBA" id="ARBA00023002"/>
    </source>
</evidence>
<feature type="transmembrane region" description="Helical" evidence="12">
    <location>
        <begin position="264"/>
        <end position="284"/>
    </location>
</feature>
<keyword evidence="7" id="KW-0408">Iron</keyword>
<evidence type="ECO:0000256" key="12">
    <source>
        <dbReference type="SAM" id="Phobius"/>
    </source>
</evidence>
<evidence type="ECO:0000256" key="11">
    <source>
        <dbReference type="ARBA" id="ARBA00023444"/>
    </source>
</evidence>
<dbReference type="PANTHER" id="PTHR35457:SF1">
    <property type="entry name" value="HEME A SYNTHASE"/>
    <property type="match status" value="1"/>
</dbReference>
<feature type="transmembrane region" description="Helical" evidence="12">
    <location>
        <begin position="36"/>
        <end position="55"/>
    </location>
</feature>
<evidence type="ECO:0000313" key="13">
    <source>
        <dbReference type="EMBL" id="MBP0459379.1"/>
    </source>
</evidence>
<feature type="transmembrane region" description="Helical" evidence="12">
    <location>
        <begin position="93"/>
        <end position="112"/>
    </location>
</feature>
<dbReference type="GO" id="GO:0016491">
    <property type="term" value="F:oxidoreductase activity"/>
    <property type="evidence" value="ECO:0007669"/>
    <property type="project" value="UniProtKB-KW"/>
</dbReference>
<evidence type="ECO:0000256" key="9">
    <source>
        <dbReference type="ARBA" id="ARBA00023136"/>
    </source>
</evidence>
<keyword evidence="14" id="KW-1185">Reference proteome</keyword>
<feature type="transmembrane region" description="Helical" evidence="12">
    <location>
        <begin position="290"/>
        <end position="311"/>
    </location>
</feature>
<proteinExistence type="predicted"/>
<dbReference type="Proteomes" id="UP000670475">
    <property type="component" value="Unassembled WGS sequence"/>
</dbReference>